<dbReference type="AlphaFoldDB" id="A0A2M8PAJ4"/>
<protein>
    <submittedName>
        <fullName evidence="2">Glycosyltransferase family 2 protein</fullName>
    </submittedName>
</protein>
<dbReference type="GO" id="GO:0016740">
    <property type="term" value="F:transferase activity"/>
    <property type="evidence" value="ECO:0007669"/>
    <property type="project" value="UniProtKB-KW"/>
</dbReference>
<accession>A0A2M8PAJ4</accession>
<organism evidence="2 3">
    <name type="scientific">Candidatus Thermofonsia Clade 1 bacterium</name>
    <dbReference type="NCBI Taxonomy" id="2364210"/>
    <lineage>
        <taxon>Bacteria</taxon>
        <taxon>Bacillati</taxon>
        <taxon>Chloroflexota</taxon>
        <taxon>Candidatus Thermofontia</taxon>
        <taxon>Candidatus Thermofonsia Clade 1</taxon>
    </lineage>
</organism>
<dbReference type="PANTHER" id="PTHR43630">
    <property type="entry name" value="POLY-BETA-1,6-N-ACETYL-D-GLUCOSAMINE SYNTHASE"/>
    <property type="match status" value="1"/>
</dbReference>
<dbReference type="SUPFAM" id="SSF53448">
    <property type="entry name" value="Nucleotide-diphospho-sugar transferases"/>
    <property type="match status" value="1"/>
</dbReference>
<comment type="caution">
    <text evidence="2">The sequence shown here is derived from an EMBL/GenBank/DDBJ whole genome shotgun (WGS) entry which is preliminary data.</text>
</comment>
<reference evidence="2 3" key="1">
    <citation type="submission" date="2017-11" db="EMBL/GenBank/DDBJ databases">
        <title>Evolution of Phototrophy in the Chloroflexi Phylum Driven by Horizontal Gene Transfer.</title>
        <authorList>
            <person name="Ward L.M."/>
            <person name="Hemp J."/>
            <person name="Shih P.M."/>
            <person name="Mcglynn S.E."/>
            <person name="Fischer W."/>
        </authorList>
    </citation>
    <scope>NUCLEOTIDE SEQUENCE [LARGE SCALE GENOMIC DNA]</scope>
    <source>
        <strain evidence="2">JP3_13</strain>
    </source>
</reference>
<dbReference type="Gene3D" id="3.90.550.10">
    <property type="entry name" value="Spore Coat Polysaccharide Biosynthesis Protein SpsA, Chain A"/>
    <property type="match status" value="1"/>
</dbReference>
<dbReference type="Pfam" id="PF00535">
    <property type="entry name" value="Glycos_transf_2"/>
    <property type="match status" value="1"/>
</dbReference>
<dbReference type="CDD" id="cd02511">
    <property type="entry name" value="Beta4Glucosyltransferase"/>
    <property type="match status" value="1"/>
</dbReference>
<name>A0A2M8PAJ4_9CHLR</name>
<dbReference type="Proteomes" id="UP000229681">
    <property type="component" value="Unassembled WGS sequence"/>
</dbReference>
<gene>
    <name evidence="2" type="ORF">CUN49_15155</name>
</gene>
<evidence type="ECO:0000313" key="3">
    <source>
        <dbReference type="Proteomes" id="UP000229681"/>
    </source>
</evidence>
<dbReference type="InterPro" id="IPR029044">
    <property type="entry name" value="Nucleotide-diphossugar_trans"/>
</dbReference>
<dbReference type="InterPro" id="IPR001173">
    <property type="entry name" value="Glyco_trans_2-like"/>
</dbReference>
<proteinExistence type="predicted"/>
<sequence length="255" mass="30238">MRALIAVILTKNEAAHIAACIESVRWADSVVVFDSFSTDETCAIAAQHGAQVVQHAFENYSAQREAALRRFEQETEWLFFIDADERSSAEQAAEIRAAIAQTTHDGFWIPRHNYIFGRLTRGAGWYPDYQLRLMRARRAHYDLRRDVHELVILEGTSGHLSVPLIHHNYRNVRQFHEKQRRYTAYAAQEMFKQGVRVKPQNYVLQPLRHFRWRFLTLHGYREGWHGLRLALLMAYYEWRKYVLLSRLWRERAQPR</sequence>
<dbReference type="PANTHER" id="PTHR43630:SF2">
    <property type="entry name" value="GLYCOSYLTRANSFERASE"/>
    <property type="match status" value="1"/>
</dbReference>
<keyword evidence="2" id="KW-0808">Transferase</keyword>
<feature type="domain" description="Glycosyltransferase 2-like" evidence="1">
    <location>
        <begin position="7"/>
        <end position="124"/>
    </location>
</feature>
<dbReference type="EMBL" id="PGTM01000348">
    <property type="protein sequence ID" value="PJF34542.1"/>
    <property type="molecule type" value="Genomic_DNA"/>
</dbReference>
<evidence type="ECO:0000259" key="1">
    <source>
        <dbReference type="Pfam" id="PF00535"/>
    </source>
</evidence>
<evidence type="ECO:0000313" key="2">
    <source>
        <dbReference type="EMBL" id="PJF34542.1"/>
    </source>
</evidence>